<sequence length="102" mass="11050">MNNSTLIVALALAAGLAATGTALQAAETSSSPSVQSPTGNRALKVNDRAPDIYQRSEKAITDWRRKGLKDPEPQAQWVQIDDKYVMVMITNGTIVEIQPVVR</sequence>
<comment type="caution">
    <text evidence="3">The sequence shown here is derived from an EMBL/GenBank/DDBJ whole genome shotgun (WGS) entry which is preliminary data.</text>
</comment>
<feature type="chain" id="PRO_5046544519" evidence="2">
    <location>
        <begin position="26"/>
        <end position="102"/>
    </location>
</feature>
<accession>A0ABS6PCX3</accession>
<dbReference type="Proteomes" id="UP000765224">
    <property type="component" value="Unassembled WGS sequence"/>
</dbReference>
<keyword evidence="4" id="KW-1185">Reference proteome</keyword>
<evidence type="ECO:0000256" key="2">
    <source>
        <dbReference type="SAM" id="SignalP"/>
    </source>
</evidence>
<dbReference type="Pfam" id="PF11776">
    <property type="entry name" value="RcnB"/>
    <property type="match status" value="1"/>
</dbReference>
<protein>
    <submittedName>
        <fullName evidence="3">RcnB family protein</fullName>
    </submittedName>
</protein>
<gene>
    <name evidence="3" type="ORF">KVG96_07940</name>
</gene>
<organism evidence="3 4">
    <name type="scientific">Pseudomonas ekonensis</name>
    <dbReference type="NCBI Taxonomy" id="2842353"/>
    <lineage>
        <taxon>Bacteria</taxon>
        <taxon>Pseudomonadati</taxon>
        <taxon>Pseudomonadota</taxon>
        <taxon>Gammaproteobacteria</taxon>
        <taxon>Pseudomonadales</taxon>
        <taxon>Pseudomonadaceae</taxon>
        <taxon>Pseudomonas</taxon>
    </lineage>
</organism>
<evidence type="ECO:0000313" key="3">
    <source>
        <dbReference type="EMBL" id="MBV4457871.1"/>
    </source>
</evidence>
<feature type="region of interest" description="Disordered" evidence="1">
    <location>
        <begin position="26"/>
        <end position="48"/>
    </location>
</feature>
<evidence type="ECO:0000313" key="4">
    <source>
        <dbReference type="Proteomes" id="UP000765224"/>
    </source>
</evidence>
<dbReference type="InterPro" id="IPR024572">
    <property type="entry name" value="RcnB"/>
</dbReference>
<feature type="compositionally biased region" description="Polar residues" evidence="1">
    <location>
        <begin position="27"/>
        <end position="39"/>
    </location>
</feature>
<name>A0ABS6PCX3_9PSED</name>
<feature type="signal peptide" evidence="2">
    <location>
        <begin position="1"/>
        <end position="25"/>
    </location>
</feature>
<keyword evidence="2" id="KW-0732">Signal</keyword>
<proteinExistence type="predicted"/>
<evidence type="ECO:0000256" key="1">
    <source>
        <dbReference type="SAM" id="MobiDB-lite"/>
    </source>
</evidence>
<dbReference type="RefSeq" id="WP_217891507.1">
    <property type="nucleotide sequence ID" value="NZ_JAHSTS010000001.1"/>
</dbReference>
<reference evidence="3 4" key="1">
    <citation type="submission" date="2021-06" db="EMBL/GenBank/DDBJ databases">
        <title>Updating the genus Pseudomonas: Description of 43 new species and partition of the Pseudomonas putida group.</title>
        <authorList>
            <person name="Girard L."/>
            <person name="Lood C."/>
            <person name="Vandamme P."/>
            <person name="Rokni-Zadeh H."/>
            <person name="Van Noort V."/>
            <person name="Hofte M."/>
            <person name="Lavigne R."/>
            <person name="De Mot R."/>
        </authorList>
    </citation>
    <scope>NUCLEOTIDE SEQUENCE [LARGE SCALE GENOMIC DNA]</scope>
    <source>
        <strain evidence="3 4">COR58</strain>
    </source>
</reference>
<dbReference type="EMBL" id="JAHSTS010000001">
    <property type="protein sequence ID" value="MBV4457871.1"/>
    <property type="molecule type" value="Genomic_DNA"/>
</dbReference>